<accession>A0A918U702</accession>
<feature type="compositionally biased region" description="Basic residues" evidence="1">
    <location>
        <begin position="115"/>
        <end position="127"/>
    </location>
</feature>
<evidence type="ECO:0000313" key="3">
    <source>
        <dbReference type="Proteomes" id="UP000619244"/>
    </source>
</evidence>
<feature type="region of interest" description="Disordered" evidence="1">
    <location>
        <begin position="1"/>
        <end position="40"/>
    </location>
</feature>
<feature type="region of interest" description="Disordered" evidence="1">
    <location>
        <begin position="107"/>
        <end position="144"/>
    </location>
</feature>
<proteinExistence type="predicted"/>
<keyword evidence="3" id="KW-1185">Reference proteome</keyword>
<sequence>MPGVPAHTGTRQEQDRPAASGGADRRVRTLPSPHRGKRAGIRLLMLTRENKVQRTPNRPGQQVRTGCCVIIRHLETSGRPGTLASAAARRSGSAGAVVAVFPGRCCDRPDSFPHRPVHTRARGRARARGVPPQAHGQTGAPGAA</sequence>
<evidence type="ECO:0000256" key="1">
    <source>
        <dbReference type="SAM" id="MobiDB-lite"/>
    </source>
</evidence>
<protein>
    <submittedName>
        <fullName evidence="2">Uncharacterized protein</fullName>
    </submittedName>
</protein>
<name>A0A918U702_9ACTN</name>
<dbReference type="AlphaFoldDB" id="A0A918U702"/>
<comment type="caution">
    <text evidence="2">The sequence shown here is derived from an EMBL/GenBank/DDBJ whole genome shotgun (WGS) entry which is preliminary data.</text>
</comment>
<organism evidence="2 3">
    <name type="scientific">Streptomyces minutiscleroticus</name>
    <dbReference type="NCBI Taxonomy" id="68238"/>
    <lineage>
        <taxon>Bacteria</taxon>
        <taxon>Bacillati</taxon>
        <taxon>Actinomycetota</taxon>
        <taxon>Actinomycetes</taxon>
        <taxon>Kitasatosporales</taxon>
        <taxon>Streptomycetaceae</taxon>
        <taxon>Streptomyces</taxon>
    </lineage>
</organism>
<evidence type="ECO:0000313" key="2">
    <source>
        <dbReference type="EMBL" id="GGY00613.1"/>
    </source>
</evidence>
<gene>
    <name evidence="2" type="ORF">GCM10010358_63000</name>
</gene>
<reference evidence="2" key="1">
    <citation type="journal article" date="2014" name="Int. J. Syst. Evol. Microbiol.">
        <title>Complete genome sequence of Corynebacterium casei LMG S-19264T (=DSM 44701T), isolated from a smear-ripened cheese.</title>
        <authorList>
            <consortium name="US DOE Joint Genome Institute (JGI-PGF)"/>
            <person name="Walter F."/>
            <person name="Albersmeier A."/>
            <person name="Kalinowski J."/>
            <person name="Ruckert C."/>
        </authorList>
    </citation>
    <scope>NUCLEOTIDE SEQUENCE</scope>
    <source>
        <strain evidence="2">JCM 4790</strain>
    </source>
</reference>
<dbReference type="Proteomes" id="UP000619244">
    <property type="component" value="Unassembled WGS sequence"/>
</dbReference>
<dbReference type="EMBL" id="BMVU01000044">
    <property type="protein sequence ID" value="GGY00613.1"/>
    <property type="molecule type" value="Genomic_DNA"/>
</dbReference>
<reference evidence="2" key="2">
    <citation type="submission" date="2020-09" db="EMBL/GenBank/DDBJ databases">
        <authorList>
            <person name="Sun Q."/>
            <person name="Ohkuma M."/>
        </authorList>
    </citation>
    <scope>NUCLEOTIDE SEQUENCE</scope>
    <source>
        <strain evidence="2">JCM 4790</strain>
    </source>
</reference>